<dbReference type="InterPro" id="IPR036388">
    <property type="entry name" value="WH-like_DNA-bd_sf"/>
</dbReference>
<dbReference type="PROSITE" id="PS51464">
    <property type="entry name" value="SIS"/>
    <property type="match status" value="1"/>
</dbReference>
<sequence>MDIISKIKEGLGHFSPAEEKVARLILAELNFAASASISELAEKAQVSHASITRLARSLGCTNVRDLKFQLTQSAAIGERFTNPEPIEKEKISHVYTSIQEILTLNAGLIDEAVVEQASEVICATRHCLIFGVGGGSSLMAQECQNRLFRLDVLSNAHSDPMMMRMVAATVNKGDVVICLSLSGVSPDVKAAALIGKEYGAEVIAICPVSDLADIADHHLPIKTQESDYIFKPSAARYAMMAAVDILSSEVAIRNQKRSREKLRRLKTQLDQHRDKNSNMPPADKRFPLGINAEHISLC</sequence>
<dbReference type="CDD" id="cd05013">
    <property type="entry name" value="SIS_RpiR"/>
    <property type="match status" value="1"/>
</dbReference>
<dbReference type="GO" id="GO:0003677">
    <property type="term" value="F:DNA binding"/>
    <property type="evidence" value="ECO:0007669"/>
    <property type="project" value="UniProtKB-KW"/>
</dbReference>
<dbReference type="SUPFAM" id="SSF53697">
    <property type="entry name" value="SIS domain"/>
    <property type="match status" value="1"/>
</dbReference>
<dbReference type="RefSeq" id="WP_117333143.1">
    <property type="nucleotide sequence ID" value="NZ_CP031762.1"/>
</dbReference>
<dbReference type="Proteomes" id="UP000258102">
    <property type="component" value="Chromosome 2"/>
</dbReference>
<evidence type="ECO:0000313" key="7">
    <source>
        <dbReference type="Proteomes" id="UP000258102"/>
    </source>
</evidence>
<gene>
    <name evidence="6" type="ORF">D0511_19865</name>
</gene>
<evidence type="ECO:0000256" key="3">
    <source>
        <dbReference type="ARBA" id="ARBA00023163"/>
    </source>
</evidence>
<dbReference type="InterPro" id="IPR046348">
    <property type="entry name" value="SIS_dom_sf"/>
</dbReference>
<protein>
    <submittedName>
        <fullName evidence="6">MurR/RpiR family transcriptional regulator</fullName>
    </submittedName>
</protein>
<dbReference type="Gene3D" id="3.40.50.10490">
    <property type="entry name" value="Glucose-6-phosphate isomerase like protein, domain 1"/>
    <property type="match status" value="1"/>
</dbReference>
<evidence type="ECO:0000256" key="1">
    <source>
        <dbReference type="ARBA" id="ARBA00023015"/>
    </source>
</evidence>
<dbReference type="GO" id="GO:0097367">
    <property type="term" value="F:carbohydrate derivative binding"/>
    <property type="evidence" value="ECO:0007669"/>
    <property type="project" value="InterPro"/>
</dbReference>
<dbReference type="Pfam" id="PF01418">
    <property type="entry name" value="HTH_6"/>
    <property type="match status" value="1"/>
</dbReference>
<dbReference type="SUPFAM" id="SSF46689">
    <property type="entry name" value="Homeodomain-like"/>
    <property type="match status" value="1"/>
</dbReference>
<feature type="domain" description="HTH rpiR-type" evidence="4">
    <location>
        <begin position="1"/>
        <end position="77"/>
    </location>
</feature>
<evidence type="ECO:0000256" key="2">
    <source>
        <dbReference type="ARBA" id="ARBA00023125"/>
    </source>
</evidence>
<name>A0AAD0RT54_PSEO7</name>
<dbReference type="PANTHER" id="PTHR30514:SF1">
    <property type="entry name" value="HTH-TYPE TRANSCRIPTIONAL REGULATOR HEXR-RELATED"/>
    <property type="match status" value="1"/>
</dbReference>
<dbReference type="InterPro" id="IPR035472">
    <property type="entry name" value="RpiR-like_SIS"/>
</dbReference>
<evidence type="ECO:0000313" key="6">
    <source>
        <dbReference type="EMBL" id="AXR04193.1"/>
    </source>
</evidence>
<organism evidence="6 7">
    <name type="scientific">Pseudoalteromonas piscicida</name>
    <dbReference type="NCBI Taxonomy" id="43662"/>
    <lineage>
        <taxon>Bacteria</taxon>
        <taxon>Pseudomonadati</taxon>
        <taxon>Pseudomonadota</taxon>
        <taxon>Gammaproteobacteria</taxon>
        <taxon>Alteromonadales</taxon>
        <taxon>Pseudoalteromonadaceae</taxon>
        <taxon>Pseudoalteromonas</taxon>
    </lineage>
</organism>
<dbReference type="PANTHER" id="PTHR30514">
    <property type="entry name" value="GLUCOKINASE"/>
    <property type="match status" value="1"/>
</dbReference>
<dbReference type="PROSITE" id="PS51071">
    <property type="entry name" value="HTH_RPIR"/>
    <property type="match status" value="1"/>
</dbReference>
<dbReference type="GO" id="GO:0003700">
    <property type="term" value="F:DNA-binding transcription factor activity"/>
    <property type="evidence" value="ECO:0007669"/>
    <property type="project" value="InterPro"/>
</dbReference>
<keyword evidence="2" id="KW-0238">DNA-binding</keyword>
<evidence type="ECO:0000259" key="5">
    <source>
        <dbReference type="PROSITE" id="PS51464"/>
    </source>
</evidence>
<reference evidence="6 7" key="1">
    <citation type="submission" date="2018-08" db="EMBL/GenBank/DDBJ databases">
        <title>Whole Genome Sequences of Two Pseudoalteromonas piscicida Strains, DE1-A and DE2-A, which Exhibit Strong Antibacterial Activity against Vibrio vulnificus.</title>
        <authorList>
            <person name="Richards G.P."/>
            <person name="Needleman D.S."/>
            <person name="Watson M.A."/>
            <person name="Polson S.W."/>
        </authorList>
    </citation>
    <scope>NUCLEOTIDE SEQUENCE [LARGE SCALE GENOMIC DNA]</scope>
    <source>
        <strain evidence="6 7">DE2-A</strain>
    </source>
</reference>
<feature type="domain" description="SIS" evidence="5">
    <location>
        <begin position="117"/>
        <end position="256"/>
    </location>
</feature>
<keyword evidence="3" id="KW-0804">Transcription</keyword>
<accession>A0AAD0RT54</accession>
<dbReference type="InterPro" id="IPR047640">
    <property type="entry name" value="RpiR-like"/>
</dbReference>
<evidence type="ECO:0000259" key="4">
    <source>
        <dbReference type="PROSITE" id="PS51071"/>
    </source>
</evidence>
<dbReference type="AlphaFoldDB" id="A0AAD0RT54"/>
<dbReference type="InterPro" id="IPR001347">
    <property type="entry name" value="SIS_dom"/>
</dbReference>
<proteinExistence type="predicted"/>
<dbReference type="Pfam" id="PF01380">
    <property type="entry name" value="SIS"/>
    <property type="match status" value="1"/>
</dbReference>
<dbReference type="InterPro" id="IPR009057">
    <property type="entry name" value="Homeodomain-like_sf"/>
</dbReference>
<dbReference type="InterPro" id="IPR000281">
    <property type="entry name" value="HTH_RpiR"/>
</dbReference>
<dbReference type="Gene3D" id="1.10.10.10">
    <property type="entry name" value="Winged helix-like DNA-binding domain superfamily/Winged helix DNA-binding domain"/>
    <property type="match status" value="1"/>
</dbReference>
<keyword evidence="1" id="KW-0805">Transcription regulation</keyword>
<dbReference type="EMBL" id="CP031762">
    <property type="protein sequence ID" value="AXR04193.1"/>
    <property type="molecule type" value="Genomic_DNA"/>
</dbReference>
<dbReference type="GO" id="GO:1901135">
    <property type="term" value="P:carbohydrate derivative metabolic process"/>
    <property type="evidence" value="ECO:0007669"/>
    <property type="project" value="InterPro"/>
</dbReference>